<comment type="catalytic activity">
    <reaction evidence="1">
        <text>a 1,2-diacyl-sn-glycero-3-phospho-(1D-myo-inositol-4,5-bisphosphate) + H2O = a 1,2-diacyl-sn-glycero-3-phospho-(1D-myo-inositol 4-phosphate) + phosphate</text>
        <dbReference type="Rhea" id="RHEA:22764"/>
        <dbReference type="ChEBI" id="CHEBI:15377"/>
        <dbReference type="ChEBI" id="CHEBI:43474"/>
        <dbReference type="ChEBI" id="CHEBI:58178"/>
        <dbReference type="ChEBI" id="CHEBI:58456"/>
        <dbReference type="EC" id="3.1.3.36"/>
    </reaction>
</comment>
<dbReference type="InterPro" id="IPR000504">
    <property type="entry name" value="RRM_dom"/>
</dbReference>
<feature type="domain" description="SAC" evidence="11">
    <location>
        <begin position="119"/>
        <end position="443"/>
    </location>
</feature>
<dbReference type="Gene3D" id="3.60.10.10">
    <property type="entry name" value="Endonuclease/exonuclease/phosphatase"/>
    <property type="match status" value="1"/>
</dbReference>
<dbReference type="InterPro" id="IPR000300">
    <property type="entry name" value="IPPc"/>
</dbReference>
<comment type="similarity">
    <text evidence="3">In the central section; belongs to the inositol 1,4,5-trisphosphate 5-phosphatase family.</text>
</comment>
<evidence type="ECO:0000256" key="2">
    <source>
        <dbReference type="ARBA" id="ARBA00008943"/>
    </source>
</evidence>
<dbReference type="GO" id="GO:0003723">
    <property type="term" value="F:RNA binding"/>
    <property type="evidence" value="ECO:0007669"/>
    <property type="project" value="UniProtKB-UniRule"/>
</dbReference>
<sequence length="1285" mass="143062">MLIGKSFVCYNKIDRDPVSVLLEFKGRLDALLFECGAIAELSQGETESIRKGYSKVVDAYGCLGVLKINLGVQEISFFLVLVTGCTSVGKINDSEIFRVNATQLVPLQDGEDEEILAELCKLLNSGTFYFSVSPGDQRPLDLTLCAQRRYEGCEPDNRFFWNRSLHIHLQRFGIDCSQWLLRVMCGAVEIRTVYAGKTQAKACLMSRLSSERAGTRFYVRGTNDDGHVANFVETEQFIVLEDMTVSFVQTRGSVPVFWEQPGLQVGSHKVKLSRGFEASSPAFDRHLTSLKNLYGQQLLVNLLGTKEGENTLSSAYQDQLKDSIHGRETRMICFDYHQNCRGGKLDKLSVLKEKARRSLDEFGLFFCKGDHIKKKQKGAVRTNCIDCIDRTNSVQSYLGLGMLSQQLECLSLSSKQGMLSRFQEAFRTMWAQNGDHISRMYLGTGALDGKAKVINKLRDGARSVHRTIVNNFLDGSKQEAIDMLLLGNTFVGELGERARALLYASFLHSSPTILLELCDRHLEYTTWSNIRVCVGTWNVNGGKHFRSIAHKHQTMHDWLLDFHKTLPESGYSESVGVNFKVPTDVFAIGFEELVDLNASNIVSTSSNQRKEWGEELRRIISRDHAYVLVTCEQLVGVCMFVFIRPNLVPFIRDVAVHSVKTGLGGSAGNKGGVAIRFLLHATSICFICSHLAAGQSGVADRNSDYNDIASRIAFPMGRSLTSHDYVFWCGDFNYRIDLPIDEVKKLVKNKQWEELLKEDQLIKQRNEHKVFRAFHEGKIAFAPTYKYDLFSDDYDTSEKMRIPAWTDRVLWRRRKPRYKSTTLVRKHVSARNQSERGNESLLMGGEAGEDDDSNDEEEADEEGEKGEVKDPDENKDKKGDKPQGGGGINFSAGKVLYYGRAELKTSDHRPVVALVEIEIQQVDWTKQCDVHDHVMEAMGPADPTIVVMSDEASKEDAGIDVSELLDAVEPYGTVVLVRLVDDEFFLTMDDGRNALKALELDGKEISGKTVQVRLKSESLLSKTDLTVQNLVSDGSSFTGDSEEHRNFKFTPVRGRALSDLLSSSSEKQSVDVPVLEPIRIHSTEALDDENSESEPEDDGNHAVNYDSDNDSEPEADPEMKKITNEGCGPKRDDNQKPGPKRPPPPRPAPARPKPPVKASTQVNKVEEILVASAPVDAGQSVEVEALDDFDAMVKESVKPLKPSRPAPPKRPAHPKRDADGPKAPLSLPPPESPKPKPKPKVDIIHASAKKDKQSPGIGVPFNIQHVAHIGADNVEALLLAAKDDP</sequence>
<feature type="domain" description="CRIB" evidence="10">
    <location>
        <begin position="1257"/>
        <end position="1270"/>
    </location>
</feature>
<dbReference type="EC" id="3.1.3.36" evidence="4"/>
<dbReference type="PROSITE" id="PS50108">
    <property type="entry name" value="CRIB"/>
    <property type="match status" value="1"/>
</dbReference>
<dbReference type="OrthoDB" id="1925875at2759"/>
<dbReference type="PROSITE" id="PS50102">
    <property type="entry name" value="RRM"/>
    <property type="match status" value="1"/>
</dbReference>
<evidence type="ECO:0000259" key="11">
    <source>
        <dbReference type="PROSITE" id="PS50275"/>
    </source>
</evidence>
<dbReference type="GO" id="GO:0004439">
    <property type="term" value="F:phosphatidylinositol-4,5-bisphosphate 5-phosphatase activity"/>
    <property type="evidence" value="ECO:0007669"/>
    <property type="project" value="UniProtKB-EC"/>
</dbReference>
<dbReference type="GO" id="GO:0098793">
    <property type="term" value="C:presynapse"/>
    <property type="evidence" value="ECO:0007669"/>
    <property type="project" value="GOC"/>
</dbReference>
<dbReference type="Gene3D" id="3.30.70.330">
    <property type="match status" value="1"/>
</dbReference>
<proteinExistence type="inferred from homology"/>
<dbReference type="PANTHER" id="PTHR11200:SF257">
    <property type="entry name" value="PHOSPHOINOSITIDE 5-PHOSPHATASE"/>
    <property type="match status" value="1"/>
</dbReference>
<dbReference type="CDD" id="cd09089">
    <property type="entry name" value="INPP5c_Synj"/>
    <property type="match status" value="1"/>
</dbReference>
<dbReference type="GO" id="GO:0048488">
    <property type="term" value="P:synaptic vesicle endocytosis"/>
    <property type="evidence" value="ECO:0007669"/>
    <property type="project" value="TreeGrafter"/>
</dbReference>
<dbReference type="SUPFAM" id="SSF54928">
    <property type="entry name" value="RNA-binding domain, RBD"/>
    <property type="match status" value="1"/>
</dbReference>
<dbReference type="InterPro" id="IPR036691">
    <property type="entry name" value="Endo/exonu/phosph_ase_sf"/>
</dbReference>
<feature type="compositionally biased region" description="Pro residues" evidence="8">
    <location>
        <begin position="1140"/>
        <end position="1155"/>
    </location>
</feature>
<dbReference type="InterPro" id="IPR012677">
    <property type="entry name" value="Nucleotide-bd_a/b_plait_sf"/>
</dbReference>
<dbReference type="InterPro" id="IPR015047">
    <property type="entry name" value="SYNJ1/2_RRM"/>
</dbReference>
<comment type="similarity">
    <text evidence="2">Belongs to the synaptojanin family.</text>
</comment>
<evidence type="ECO:0000259" key="10">
    <source>
        <dbReference type="PROSITE" id="PS50108"/>
    </source>
</evidence>
<feature type="region of interest" description="Disordered" evidence="8">
    <location>
        <begin position="1082"/>
        <end position="1163"/>
    </location>
</feature>
<evidence type="ECO:0000256" key="7">
    <source>
        <dbReference type="PROSITE-ProRule" id="PRU00176"/>
    </source>
</evidence>
<dbReference type="PROSITE" id="PS50275">
    <property type="entry name" value="SAC"/>
    <property type="match status" value="1"/>
</dbReference>
<evidence type="ECO:0000256" key="1">
    <source>
        <dbReference type="ARBA" id="ARBA00001786"/>
    </source>
</evidence>
<evidence type="ECO:0000256" key="6">
    <source>
        <dbReference type="ARBA" id="ARBA00023098"/>
    </source>
</evidence>
<comment type="caution">
    <text evidence="12">The sequence shown here is derived from an EMBL/GenBank/DDBJ whole genome shotgun (WGS) entry which is preliminary data.</text>
</comment>
<feature type="region of interest" description="Disordered" evidence="8">
    <location>
        <begin position="1194"/>
        <end position="1243"/>
    </location>
</feature>
<organism evidence="12 13">
    <name type="scientific">Stylophora pistillata</name>
    <name type="common">Smooth cauliflower coral</name>
    <dbReference type="NCBI Taxonomy" id="50429"/>
    <lineage>
        <taxon>Eukaryota</taxon>
        <taxon>Metazoa</taxon>
        <taxon>Cnidaria</taxon>
        <taxon>Anthozoa</taxon>
        <taxon>Hexacorallia</taxon>
        <taxon>Scleractinia</taxon>
        <taxon>Astrocoeniina</taxon>
        <taxon>Pocilloporidae</taxon>
        <taxon>Stylophora</taxon>
    </lineage>
</organism>
<dbReference type="InterPro" id="IPR046985">
    <property type="entry name" value="IP5"/>
</dbReference>
<dbReference type="EMBL" id="LSMT01000011">
    <property type="protein sequence ID" value="PFX33475.1"/>
    <property type="molecule type" value="Genomic_DNA"/>
</dbReference>
<evidence type="ECO:0000256" key="4">
    <source>
        <dbReference type="ARBA" id="ARBA00013044"/>
    </source>
</evidence>
<evidence type="ECO:0000256" key="3">
    <source>
        <dbReference type="ARBA" id="ARBA00009678"/>
    </source>
</evidence>
<feature type="compositionally biased region" description="Acidic residues" evidence="8">
    <location>
        <begin position="1107"/>
        <end position="1116"/>
    </location>
</feature>
<dbReference type="Pfam" id="PF02383">
    <property type="entry name" value="Syja_N"/>
    <property type="match status" value="1"/>
</dbReference>
<dbReference type="Pfam" id="PF08952">
    <property type="entry name" value="DUF1866"/>
    <property type="match status" value="1"/>
</dbReference>
<feature type="compositionally biased region" description="Basic and acidic residues" evidence="8">
    <location>
        <begin position="1117"/>
        <end position="1135"/>
    </location>
</feature>
<dbReference type="Proteomes" id="UP000225706">
    <property type="component" value="Unassembled WGS sequence"/>
</dbReference>
<dbReference type="InterPro" id="IPR035979">
    <property type="entry name" value="RBD_domain_sf"/>
</dbReference>
<evidence type="ECO:0000256" key="5">
    <source>
        <dbReference type="ARBA" id="ARBA00022801"/>
    </source>
</evidence>
<keyword evidence="5" id="KW-0378">Hydrolase</keyword>
<feature type="region of interest" description="Disordered" evidence="8">
    <location>
        <begin position="822"/>
        <end position="886"/>
    </location>
</feature>
<protein>
    <recommendedName>
        <fullName evidence="4">phosphoinositide 5-phosphatase</fullName>
        <ecNumber evidence="4">3.1.3.36</ecNumber>
    </recommendedName>
</protein>
<keyword evidence="6" id="KW-0443">Lipid metabolism</keyword>
<evidence type="ECO:0000256" key="8">
    <source>
        <dbReference type="SAM" id="MobiDB-lite"/>
    </source>
</evidence>
<dbReference type="SMART" id="SM01165">
    <property type="entry name" value="DUF1866"/>
    <property type="match status" value="1"/>
</dbReference>
<name>A0A2B4SYL9_STYPI</name>
<evidence type="ECO:0000313" key="13">
    <source>
        <dbReference type="Proteomes" id="UP000225706"/>
    </source>
</evidence>
<gene>
    <name evidence="12" type="primary">SYNJ1</name>
    <name evidence="12" type="ORF">AWC38_SpisGene1556</name>
</gene>
<feature type="domain" description="RRM" evidence="9">
    <location>
        <begin position="944"/>
        <end position="1017"/>
    </location>
</feature>
<keyword evidence="13" id="KW-1185">Reference proteome</keyword>
<reference evidence="13" key="1">
    <citation type="journal article" date="2017" name="bioRxiv">
        <title>Comparative analysis of the genomes of Stylophora pistillata and Acropora digitifera provides evidence for extensive differences between species of corals.</title>
        <authorList>
            <person name="Voolstra C.R."/>
            <person name="Li Y."/>
            <person name="Liew Y.J."/>
            <person name="Baumgarten S."/>
            <person name="Zoccola D."/>
            <person name="Flot J.-F."/>
            <person name="Tambutte S."/>
            <person name="Allemand D."/>
            <person name="Aranda M."/>
        </authorList>
    </citation>
    <scope>NUCLEOTIDE SEQUENCE [LARGE SCALE GENOMIC DNA]</scope>
</reference>
<feature type="compositionally biased region" description="Acidic residues" evidence="8">
    <location>
        <begin position="1085"/>
        <end position="1097"/>
    </location>
</feature>
<feature type="compositionally biased region" description="Basic and acidic residues" evidence="8">
    <location>
        <begin position="865"/>
        <end position="881"/>
    </location>
</feature>
<dbReference type="SMART" id="SM00128">
    <property type="entry name" value="IPPc"/>
    <property type="match status" value="1"/>
</dbReference>
<dbReference type="STRING" id="50429.A0A2B4SYL9"/>
<dbReference type="PANTHER" id="PTHR11200">
    <property type="entry name" value="INOSITOL 5-PHOSPHATASE"/>
    <property type="match status" value="1"/>
</dbReference>
<dbReference type="Pfam" id="PF22669">
    <property type="entry name" value="Exo_endo_phos2"/>
    <property type="match status" value="1"/>
</dbReference>
<keyword evidence="7" id="KW-0694">RNA-binding</keyword>
<dbReference type="SUPFAM" id="SSF56219">
    <property type="entry name" value="DNase I-like"/>
    <property type="match status" value="1"/>
</dbReference>
<dbReference type="InterPro" id="IPR002013">
    <property type="entry name" value="SAC_dom"/>
</dbReference>
<evidence type="ECO:0000259" key="9">
    <source>
        <dbReference type="PROSITE" id="PS50102"/>
    </source>
</evidence>
<dbReference type="GO" id="GO:0046856">
    <property type="term" value="P:phosphatidylinositol dephosphorylation"/>
    <property type="evidence" value="ECO:0007669"/>
    <property type="project" value="InterPro"/>
</dbReference>
<dbReference type="InterPro" id="IPR000095">
    <property type="entry name" value="CRIB_dom"/>
</dbReference>
<feature type="compositionally biased region" description="Acidic residues" evidence="8">
    <location>
        <begin position="847"/>
        <end position="864"/>
    </location>
</feature>
<evidence type="ECO:0000313" key="12">
    <source>
        <dbReference type="EMBL" id="PFX33475.1"/>
    </source>
</evidence>
<accession>A0A2B4SYL9</accession>